<evidence type="ECO:0000256" key="3">
    <source>
        <dbReference type="SAM" id="SignalP"/>
    </source>
</evidence>
<dbReference type="PROSITE" id="PS00087">
    <property type="entry name" value="SOD_CU_ZN_1"/>
    <property type="match status" value="1"/>
</dbReference>
<evidence type="ECO:0000259" key="4">
    <source>
        <dbReference type="Pfam" id="PF00080"/>
    </source>
</evidence>
<keyword evidence="2" id="KW-0560">Oxidoreductase</keyword>
<dbReference type="EMBL" id="CP071503">
    <property type="protein sequence ID" value="QSX34447.1"/>
    <property type="molecule type" value="Genomic_DNA"/>
</dbReference>
<dbReference type="InterPro" id="IPR001424">
    <property type="entry name" value="SOD_Cu_Zn_dom"/>
</dbReference>
<dbReference type="Pfam" id="PF00080">
    <property type="entry name" value="Sod_Cu"/>
    <property type="match status" value="1"/>
</dbReference>
<evidence type="ECO:0000313" key="5">
    <source>
        <dbReference type="EMBL" id="QSX34447.1"/>
    </source>
</evidence>
<dbReference type="Proteomes" id="UP000662770">
    <property type="component" value="Chromosome"/>
</dbReference>
<comment type="function">
    <text evidence="2">Destroys radicals which are normally produced within the cells and which are toxic to biological systems.</text>
</comment>
<feature type="signal peptide" evidence="3">
    <location>
        <begin position="1"/>
        <end position="26"/>
    </location>
</feature>
<organism evidence="5 6">
    <name type="scientific">Shewanella avicenniae</name>
    <dbReference type="NCBI Taxonomy" id="2814294"/>
    <lineage>
        <taxon>Bacteria</taxon>
        <taxon>Pseudomonadati</taxon>
        <taxon>Pseudomonadota</taxon>
        <taxon>Gammaproteobacteria</taxon>
        <taxon>Alteromonadales</taxon>
        <taxon>Shewanellaceae</taxon>
        <taxon>Shewanella</taxon>
    </lineage>
</organism>
<dbReference type="EC" id="1.15.1.1" evidence="2"/>
<dbReference type="InterPro" id="IPR036423">
    <property type="entry name" value="SOD-like_Cu/Zn_dom_sf"/>
</dbReference>
<proteinExistence type="inferred from homology"/>
<dbReference type="NCBIfam" id="NF007628">
    <property type="entry name" value="PRK10290.1"/>
    <property type="match status" value="1"/>
</dbReference>
<evidence type="ECO:0000256" key="1">
    <source>
        <dbReference type="ARBA" id="ARBA00010457"/>
    </source>
</evidence>
<dbReference type="CDD" id="cd00305">
    <property type="entry name" value="Cu-Zn_Superoxide_Dismutase"/>
    <property type="match status" value="1"/>
</dbReference>
<accession>A0ABX7QTU7</accession>
<evidence type="ECO:0000313" key="6">
    <source>
        <dbReference type="Proteomes" id="UP000662770"/>
    </source>
</evidence>
<protein>
    <recommendedName>
        <fullName evidence="2">Superoxide dismutase [Cu-Zn]</fullName>
        <ecNumber evidence="2">1.15.1.1</ecNumber>
    </recommendedName>
</protein>
<keyword evidence="6" id="KW-1185">Reference proteome</keyword>
<comment type="similarity">
    <text evidence="1 2">Belongs to the Cu-Zn superoxide dismutase family.</text>
</comment>
<dbReference type="InterPro" id="IPR024134">
    <property type="entry name" value="SOD_Cu/Zn_/chaperone"/>
</dbReference>
<keyword evidence="2" id="KW-0479">Metal-binding</keyword>
<dbReference type="Gene3D" id="2.60.40.200">
    <property type="entry name" value="Superoxide dismutase, copper/zinc binding domain"/>
    <property type="match status" value="1"/>
</dbReference>
<name>A0ABX7QTU7_9GAMM</name>
<sequence>MERLSMFKRSMMAFACAGLLSTAAMAAETQVEVSLLTAEGTTPIGTVALADSAYGLVLTPNLKELTPGVHGFHIHQNGSCGPSEKDGKTILGGAAGGHFDPAGTGTHGYPWSDGTHVGDLPPLFVTADGVASTPVLAPKLKVADVKGKALMIHAGGDNFSDTPKPLGGGGARMACGVID</sequence>
<keyword evidence="3" id="KW-0732">Signal</keyword>
<evidence type="ECO:0000256" key="2">
    <source>
        <dbReference type="RuleBase" id="RU000393"/>
    </source>
</evidence>
<dbReference type="InterPro" id="IPR018152">
    <property type="entry name" value="SOD_Cu/Zn_BS"/>
</dbReference>
<dbReference type="PROSITE" id="PS00332">
    <property type="entry name" value="SOD_CU_ZN_2"/>
    <property type="match status" value="1"/>
</dbReference>
<comment type="catalytic activity">
    <reaction evidence="2">
        <text>2 superoxide + 2 H(+) = H2O2 + O2</text>
        <dbReference type="Rhea" id="RHEA:20696"/>
        <dbReference type="ChEBI" id="CHEBI:15378"/>
        <dbReference type="ChEBI" id="CHEBI:15379"/>
        <dbReference type="ChEBI" id="CHEBI:16240"/>
        <dbReference type="ChEBI" id="CHEBI:18421"/>
        <dbReference type="EC" id="1.15.1.1"/>
    </reaction>
</comment>
<reference evidence="5 6" key="1">
    <citation type="submission" date="2021-03" db="EMBL/GenBank/DDBJ databases">
        <title>Novel species identification of genus Shewanella.</title>
        <authorList>
            <person name="Liu G."/>
            <person name="Zhang Q."/>
        </authorList>
    </citation>
    <scope>NUCLEOTIDE SEQUENCE [LARGE SCALE GENOMIC DNA]</scope>
    <source>
        <strain evidence="5 6">FJAT-51800</strain>
    </source>
</reference>
<gene>
    <name evidence="5" type="ORF">JYB87_04130</name>
</gene>
<keyword evidence="2" id="KW-0862">Zinc</keyword>
<dbReference type="PANTHER" id="PTHR10003">
    <property type="entry name" value="SUPEROXIDE DISMUTASE CU-ZN -RELATED"/>
    <property type="match status" value="1"/>
</dbReference>
<keyword evidence="2" id="KW-0186">Copper</keyword>
<feature type="chain" id="PRO_5046286835" description="Superoxide dismutase [Cu-Zn]" evidence="3">
    <location>
        <begin position="27"/>
        <end position="179"/>
    </location>
</feature>
<dbReference type="SUPFAM" id="SSF49329">
    <property type="entry name" value="Cu,Zn superoxide dismutase-like"/>
    <property type="match status" value="1"/>
</dbReference>
<feature type="domain" description="Superoxide dismutase copper/zinc binding" evidence="4">
    <location>
        <begin position="45"/>
        <end position="178"/>
    </location>
</feature>
<comment type="cofactor">
    <cofactor evidence="2">
        <name>Zn(2+)</name>
        <dbReference type="ChEBI" id="CHEBI:29105"/>
    </cofactor>
    <text evidence="2">Binds 1 zinc ion per subunit.</text>
</comment>
<comment type="cofactor">
    <cofactor evidence="2">
        <name>Cu cation</name>
        <dbReference type="ChEBI" id="CHEBI:23378"/>
    </cofactor>
    <text evidence="2">Binds 1 copper ion per subunit.</text>
</comment>